<feature type="domain" description="FAD dependent oxidoreductase" evidence="2">
    <location>
        <begin position="16"/>
        <end position="350"/>
    </location>
</feature>
<keyword evidence="1" id="KW-0560">Oxidoreductase</keyword>
<dbReference type="EMBL" id="VFON01000001">
    <property type="protein sequence ID" value="TQL43553.1"/>
    <property type="molecule type" value="Genomic_DNA"/>
</dbReference>
<dbReference type="Gene3D" id="3.50.50.60">
    <property type="entry name" value="FAD/NAD(P)-binding domain"/>
    <property type="match status" value="1"/>
</dbReference>
<proteinExistence type="predicted"/>
<comment type="caution">
    <text evidence="3">The sequence shown here is derived from an EMBL/GenBank/DDBJ whole genome shotgun (WGS) entry which is preliminary data.</text>
</comment>
<accession>A0A542Y674</accession>
<organism evidence="3 4">
    <name type="scientific">Leucobacter komagatae</name>
    <dbReference type="NCBI Taxonomy" id="55969"/>
    <lineage>
        <taxon>Bacteria</taxon>
        <taxon>Bacillati</taxon>
        <taxon>Actinomycetota</taxon>
        <taxon>Actinomycetes</taxon>
        <taxon>Micrococcales</taxon>
        <taxon>Microbacteriaceae</taxon>
        <taxon>Leucobacter</taxon>
    </lineage>
</organism>
<dbReference type="OrthoDB" id="2055370at2"/>
<gene>
    <name evidence="3" type="ORF">FB468_1579</name>
</gene>
<dbReference type="Pfam" id="PF01266">
    <property type="entry name" value="DAO"/>
    <property type="match status" value="1"/>
</dbReference>
<keyword evidence="4" id="KW-1185">Reference proteome</keyword>
<dbReference type="PANTHER" id="PTHR13847">
    <property type="entry name" value="SARCOSINE DEHYDROGENASE-RELATED"/>
    <property type="match status" value="1"/>
</dbReference>
<dbReference type="InterPro" id="IPR036188">
    <property type="entry name" value="FAD/NAD-bd_sf"/>
</dbReference>
<dbReference type="InterPro" id="IPR006076">
    <property type="entry name" value="FAD-dep_OxRdtase"/>
</dbReference>
<dbReference type="PANTHER" id="PTHR13847:SF289">
    <property type="entry name" value="GLYCINE OXIDASE"/>
    <property type="match status" value="1"/>
</dbReference>
<dbReference type="GO" id="GO:0005737">
    <property type="term" value="C:cytoplasm"/>
    <property type="evidence" value="ECO:0007669"/>
    <property type="project" value="TreeGrafter"/>
</dbReference>
<dbReference type="RefSeq" id="WP_141886851.1">
    <property type="nucleotide sequence ID" value="NZ_BAAAUY010000002.1"/>
</dbReference>
<dbReference type="SUPFAM" id="SSF51905">
    <property type="entry name" value="FAD/NAD(P)-binding domain"/>
    <property type="match status" value="1"/>
</dbReference>
<dbReference type="AlphaFoldDB" id="A0A542Y674"/>
<protein>
    <submittedName>
        <fullName evidence="3">Glycine/D-amino acid oxidase-like deaminating enzyme</fullName>
    </submittedName>
</protein>
<sequence>MTTSESRSAAPGQSPIIVVGAGIVGAVAAHSLAQAGHEVVVLDAGRPGRGTTAASFAWVGAAKSPAGSQRSPLRSQARADFATLLAELPSAGSTVGHRAYGAISWEETDSLTREFVAAHVAAGNPMRLITGAEARELEPTLRDAPEVVAYAPDDAGVDPVALTEALLDSARMRGAEVRPETAVTGLVVEHGRVTGVTTADGRLTGAGVVLAAGTGSAALAAAAGVSIDLAPAPCALLRFSTRRPIVRGIVSTPELEIRQLNDTTLLAAEDVPPGFTGDPALLAAPALAAIRASFDDAGDIRLDGAVIADRPMPSAGEPLVGPAPELPGLYLAVAHPAIILSGAIGRRIAEDHARLLPFA</sequence>
<evidence type="ECO:0000313" key="4">
    <source>
        <dbReference type="Proteomes" id="UP000319094"/>
    </source>
</evidence>
<dbReference type="GO" id="GO:0016491">
    <property type="term" value="F:oxidoreductase activity"/>
    <property type="evidence" value="ECO:0007669"/>
    <property type="project" value="UniProtKB-KW"/>
</dbReference>
<evidence type="ECO:0000313" key="3">
    <source>
        <dbReference type="EMBL" id="TQL43553.1"/>
    </source>
</evidence>
<dbReference type="Gene3D" id="3.30.9.10">
    <property type="entry name" value="D-Amino Acid Oxidase, subunit A, domain 2"/>
    <property type="match status" value="1"/>
</dbReference>
<dbReference type="Proteomes" id="UP000319094">
    <property type="component" value="Unassembled WGS sequence"/>
</dbReference>
<evidence type="ECO:0000256" key="1">
    <source>
        <dbReference type="ARBA" id="ARBA00023002"/>
    </source>
</evidence>
<name>A0A542Y674_9MICO</name>
<reference evidence="3 4" key="1">
    <citation type="submission" date="2019-06" db="EMBL/GenBank/DDBJ databases">
        <title>Sequencing the genomes of 1000 actinobacteria strains.</title>
        <authorList>
            <person name="Klenk H.-P."/>
        </authorList>
    </citation>
    <scope>NUCLEOTIDE SEQUENCE [LARGE SCALE GENOMIC DNA]</scope>
    <source>
        <strain evidence="3 4">DSM 8803</strain>
    </source>
</reference>
<evidence type="ECO:0000259" key="2">
    <source>
        <dbReference type="Pfam" id="PF01266"/>
    </source>
</evidence>